<dbReference type="Proteomes" id="UP000299102">
    <property type="component" value="Unassembled WGS sequence"/>
</dbReference>
<evidence type="ECO:0000313" key="2">
    <source>
        <dbReference type="EMBL" id="GBP70274.1"/>
    </source>
</evidence>
<feature type="region of interest" description="Disordered" evidence="1">
    <location>
        <begin position="46"/>
        <end position="68"/>
    </location>
</feature>
<reference evidence="2 3" key="1">
    <citation type="journal article" date="2019" name="Commun. Biol.">
        <title>The bagworm genome reveals a unique fibroin gene that provides high tensile strength.</title>
        <authorList>
            <person name="Kono N."/>
            <person name="Nakamura H."/>
            <person name="Ohtoshi R."/>
            <person name="Tomita M."/>
            <person name="Numata K."/>
            <person name="Arakawa K."/>
        </authorList>
    </citation>
    <scope>NUCLEOTIDE SEQUENCE [LARGE SCALE GENOMIC DNA]</scope>
</reference>
<accession>A0A4C1Y5L8</accession>
<evidence type="ECO:0000256" key="1">
    <source>
        <dbReference type="SAM" id="MobiDB-lite"/>
    </source>
</evidence>
<dbReference type="AlphaFoldDB" id="A0A4C1Y5L8"/>
<gene>
    <name evidence="2" type="ORF">EVAR_52293_1</name>
</gene>
<protein>
    <submittedName>
        <fullName evidence="2">Uncharacterized protein</fullName>
    </submittedName>
</protein>
<name>A0A4C1Y5L8_EUMVA</name>
<organism evidence="2 3">
    <name type="scientific">Eumeta variegata</name>
    <name type="common">Bagworm moth</name>
    <name type="synonym">Eumeta japonica</name>
    <dbReference type="NCBI Taxonomy" id="151549"/>
    <lineage>
        <taxon>Eukaryota</taxon>
        <taxon>Metazoa</taxon>
        <taxon>Ecdysozoa</taxon>
        <taxon>Arthropoda</taxon>
        <taxon>Hexapoda</taxon>
        <taxon>Insecta</taxon>
        <taxon>Pterygota</taxon>
        <taxon>Neoptera</taxon>
        <taxon>Endopterygota</taxon>
        <taxon>Lepidoptera</taxon>
        <taxon>Glossata</taxon>
        <taxon>Ditrysia</taxon>
        <taxon>Tineoidea</taxon>
        <taxon>Psychidae</taxon>
        <taxon>Oiketicinae</taxon>
        <taxon>Eumeta</taxon>
    </lineage>
</organism>
<proteinExistence type="predicted"/>
<evidence type="ECO:0000313" key="3">
    <source>
        <dbReference type="Proteomes" id="UP000299102"/>
    </source>
</evidence>
<keyword evidence="3" id="KW-1185">Reference proteome</keyword>
<comment type="caution">
    <text evidence="2">The sequence shown here is derived from an EMBL/GenBank/DDBJ whole genome shotgun (WGS) entry which is preliminary data.</text>
</comment>
<sequence>MVHHRALRQYTTASNCSVHLLAPPTLLTPRVREDFAPVTMTVATFQRGPMRAPRPGRRRRRPDSPPAG</sequence>
<dbReference type="EMBL" id="BGZK01001069">
    <property type="protein sequence ID" value="GBP70274.1"/>
    <property type="molecule type" value="Genomic_DNA"/>
</dbReference>